<evidence type="ECO:0000259" key="5">
    <source>
        <dbReference type="Pfam" id="PF04357"/>
    </source>
</evidence>
<name>A0ABW4WZ63_9BACT</name>
<reference evidence="7" key="1">
    <citation type="journal article" date="2019" name="Int. J. Syst. Evol. Microbiol.">
        <title>The Global Catalogue of Microorganisms (GCM) 10K type strain sequencing project: providing services to taxonomists for standard genome sequencing and annotation.</title>
        <authorList>
            <consortium name="The Broad Institute Genomics Platform"/>
            <consortium name="The Broad Institute Genome Sequencing Center for Infectious Disease"/>
            <person name="Wu L."/>
            <person name="Ma J."/>
        </authorList>
    </citation>
    <scope>NUCLEOTIDE SEQUENCE [LARGE SCALE GENOMIC DNA]</scope>
    <source>
        <strain evidence="7">JCM 16545</strain>
    </source>
</reference>
<dbReference type="EMBL" id="JBHUHV010000037">
    <property type="protein sequence ID" value="MFD2067724.1"/>
    <property type="molecule type" value="Genomic_DNA"/>
</dbReference>
<sequence length="534" mass="59033">MNGRIRVLGNLDYPVLKGSVQVNSGQFTFDYLNTTYRFSDRIYFDANSISFRNARLQDIYGNTATVTGGIAHDGFSNMVLDISARYRNFMVLNTTANQNELFYGTAFASGTASVLGPTDNLQINVDARSNANTRIVLPLDNQTNVARKDFIRFVNHNLNDTTGVAGTEEVNQQVDLSGINLNFELAVTDDAYFEILIDRTTGDMIRGSGNGDIRMTIDTRGDFHMYGNFEITQGAYNLNLLEGLVTREFKVKPGGTITWNGDPLAGIMDLTATYTQMASIGGLGLDDQSSDFSARIPVTAVVDLAGPILTPQIKLGLSFDEAQQQPQVVDIIKSAIQNDENELNRQVFSLLVLRRLSPVGTVAFNEGAAGAVGGSLGSLLSGQLSSFLNTIDSNLEIDIGLDAIDQDALSALQVRLSYTFFQGRLRVTSETGFGSTTSDGTNSGRNRYQGDWSLEYYITRSGELRGRLEYNTIPQGFSSRTRVTSSQSISLLHTKRFDTLRELFGANRNSRRYRRQEEERERIILDSDPRRNLQ</sequence>
<evidence type="ECO:0000256" key="1">
    <source>
        <dbReference type="ARBA" id="ARBA00004167"/>
    </source>
</evidence>
<evidence type="ECO:0000256" key="3">
    <source>
        <dbReference type="ARBA" id="ARBA00022989"/>
    </source>
</evidence>
<dbReference type="InterPro" id="IPR007452">
    <property type="entry name" value="TamB_C"/>
</dbReference>
<comment type="subcellular location">
    <subcellularLocation>
        <location evidence="1">Membrane</location>
        <topology evidence="1">Single-pass membrane protein</topology>
    </subcellularLocation>
</comment>
<comment type="caution">
    <text evidence="6">The sequence shown here is derived from an EMBL/GenBank/DDBJ whole genome shotgun (WGS) entry which is preliminary data.</text>
</comment>
<evidence type="ECO:0000256" key="4">
    <source>
        <dbReference type="ARBA" id="ARBA00023136"/>
    </source>
</evidence>
<proteinExistence type="predicted"/>
<evidence type="ECO:0000313" key="6">
    <source>
        <dbReference type="EMBL" id="MFD2067724.1"/>
    </source>
</evidence>
<dbReference type="RefSeq" id="WP_262910389.1">
    <property type="nucleotide sequence ID" value="NZ_JBHUHV010000037.1"/>
</dbReference>
<dbReference type="Pfam" id="PF04357">
    <property type="entry name" value="TamB"/>
    <property type="match status" value="1"/>
</dbReference>
<accession>A0ABW4WZ63</accession>
<keyword evidence="4" id="KW-0472">Membrane</keyword>
<organism evidence="6 7">
    <name type="scientific">Pontibacter silvestris</name>
    <dbReference type="NCBI Taxonomy" id="2305183"/>
    <lineage>
        <taxon>Bacteria</taxon>
        <taxon>Pseudomonadati</taxon>
        <taxon>Bacteroidota</taxon>
        <taxon>Cytophagia</taxon>
        <taxon>Cytophagales</taxon>
        <taxon>Hymenobacteraceae</taxon>
        <taxon>Pontibacter</taxon>
    </lineage>
</organism>
<dbReference type="Proteomes" id="UP001597369">
    <property type="component" value="Unassembled WGS sequence"/>
</dbReference>
<evidence type="ECO:0000256" key="2">
    <source>
        <dbReference type="ARBA" id="ARBA00022692"/>
    </source>
</evidence>
<keyword evidence="7" id="KW-1185">Reference proteome</keyword>
<evidence type="ECO:0000313" key="7">
    <source>
        <dbReference type="Proteomes" id="UP001597369"/>
    </source>
</evidence>
<feature type="domain" description="Translocation and assembly module TamB C-terminal" evidence="5">
    <location>
        <begin position="58"/>
        <end position="497"/>
    </location>
</feature>
<protein>
    <submittedName>
        <fullName evidence="6">Translocation/assembly module TamB</fullName>
    </submittedName>
</protein>
<gene>
    <name evidence="6" type="ORF">ACFSKU_12585</name>
</gene>
<keyword evidence="2" id="KW-0812">Transmembrane</keyword>
<keyword evidence="3" id="KW-1133">Transmembrane helix</keyword>